<evidence type="ECO:0000256" key="5">
    <source>
        <dbReference type="PROSITE-ProRule" id="PRU10141"/>
    </source>
</evidence>
<keyword evidence="3 8" id="KW-0418">Kinase</keyword>
<dbReference type="InterPro" id="IPR000719">
    <property type="entry name" value="Prot_kinase_dom"/>
</dbReference>
<dbReference type="SUPFAM" id="SSF56112">
    <property type="entry name" value="Protein kinase-like (PK-like)"/>
    <property type="match status" value="2"/>
</dbReference>
<keyword evidence="8" id="KW-0723">Serine/threonine-protein kinase</keyword>
<dbReference type="PROSITE" id="PS00108">
    <property type="entry name" value="PROTEIN_KINASE_ST"/>
    <property type="match status" value="1"/>
</dbReference>
<dbReference type="GO" id="GO:0000045">
    <property type="term" value="P:autophagosome assembly"/>
    <property type="evidence" value="ECO:0007669"/>
    <property type="project" value="TreeGrafter"/>
</dbReference>
<dbReference type="PANTHER" id="PTHR24348">
    <property type="entry name" value="SERINE/THREONINE-PROTEIN KINASE UNC-51-RELATED"/>
    <property type="match status" value="1"/>
</dbReference>
<dbReference type="GO" id="GO:0005829">
    <property type="term" value="C:cytosol"/>
    <property type="evidence" value="ECO:0007669"/>
    <property type="project" value="TreeGrafter"/>
</dbReference>
<dbReference type="GO" id="GO:0010506">
    <property type="term" value="P:regulation of autophagy"/>
    <property type="evidence" value="ECO:0007669"/>
    <property type="project" value="InterPro"/>
</dbReference>
<evidence type="ECO:0000256" key="4">
    <source>
        <dbReference type="ARBA" id="ARBA00022840"/>
    </source>
</evidence>
<evidence type="ECO:0000256" key="2">
    <source>
        <dbReference type="ARBA" id="ARBA00022741"/>
    </source>
</evidence>
<evidence type="ECO:0000313" key="7">
    <source>
        <dbReference type="EMBL" id="KAA6404148.1"/>
    </source>
</evidence>
<keyword evidence="1" id="KW-0808">Transferase</keyword>
<dbReference type="GO" id="GO:0005776">
    <property type="term" value="C:autophagosome"/>
    <property type="evidence" value="ECO:0007669"/>
    <property type="project" value="TreeGrafter"/>
</dbReference>
<evidence type="ECO:0000259" key="6">
    <source>
        <dbReference type="PROSITE" id="PS50011"/>
    </source>
</evidence>
<dbReference type="PROSITE" id="PS50011">
    <property type="entry name" value="PROTEIN_KINASE_DOM"/>
    <property type="match status" value="2"/>
</dbReference>
<name>A0A5J4XBH0_9EUKA</name>
<evidence type="ECO:0000313" key="9">
    <source>
        <dbReference type="Proteomes" id="UP000324800"/>
    </source>
</evidence>
<proteinExistence type="predicted"/>
<feature type="binding site" evidence="5">
    <location>
        <position position="338"/>
    </location>
    <ligand>
        <name>ATP</name>
        <dbReference type="ChEBI" id="CHEBI:30616"/>
    </ligand>
</feature>
<dbReference type="PANTHER" id="PTHR24348:SF22">
    <property type="entry name" value="NON-SPECIFIC SERINE_THREONINE PROTEIN KINASE"/>
    <property type="match status" value="1"/>
</dbReference>
<dbReference type="GO" id="GO:0005524">
    <property type="term" value="F:ATP binding"/>
    <property type="evidence" value="ECO:0007669"/>
    <property type="project" value="UniProtKB-UniRule"/>
</dbReference>
<sequence>MEQLELLQKQGFQTGLVAAKVMKSADFDIDSWNKLGILQEGEPIPFVVKYHASKQVDEWEIILMDFANMKNLNLIIKQKAVLSAGTLRAIAKQLFEGLRFVHSKGFVHGNIRSENVLLHCPSGSNHVIVKIVGIDMVKPEERREREIYGETIYSLKRYLSKAPEQVIGDRKVDAKTDVWSVGVVLFQLAGHEHPIKATSISDLLNFIRQKTINRPSTIQDNLLWDLLIHLLAFDRTKRLTAEQALQHPYFTGPQAQLEISAEAKQVASSALQAKQNGNKTIQPSLPVPQSYSSSQLIPAFNTTWKLSDFKKLKKIGRGRFGTVFSMQEIRTQRIVAIKECDYDTEELKSMMNREIEVMKDIIRIIRQSAHQSQFIHVVEPLGFFVNEDEDKAYLVMELCSGGDLRGYIKNLQRIGAEIGAKKCWEFVSSIVSAVYQLHVNGIMHMDLKPENVLLTEDIKVKLADFGLSRKLQQGKEYLTHHGGTTFYLPPELLRAETVQVGAAGRQPQQKRMQTKGADIYAIGVMLYELLAQHHPFIGNDDESADLSELEIVRRIVDEEAPELPSHYPDSLRKLIKAMLSKDPSRRISAEEILSIPEVAANLGGQ</sequence>
<protein>
    <submittedName>
        <fullName evidence="8">Putative serine/threonine protein kinase</fullName>
    </submittedName>
</protein>
<comment type="caution">
    <text evidence="8">The sequence shown here is derived from an EMBL/GenBank/DDBJ whole genome shotgun (WGS) entry which is preliminary data.</text>
</comment>
<dbReference type="GO" id="GO:0061709">
    <property type="term" value="P:reticulophagy"/>
    <property type="evidence" value="ECO:0007669"/>
    <property type="project" value="TreeGrafter"/>
</dbReference>
<gene>
    <name evidence="7" type="ORF">EZS28_000317</name>
    <name evidence="8" type="ORF">EZS28_000325</name>
</gene>
<feature type="domain" description="Protein kinase" evidence="6">
    <location>
        <begin position="309"/>
        <end position="598"/>
    </location>
</feature>
<dbReference type="GO" id="GO:0034727">
    <property type="term" value="P:piecemeal microautophagy of the nucleus"/>
    <property type="evidence" value="ECO:0007669"/>
    <property type="project" value="TreeGrafter"/>
</dbReference>
<accession>A0A5J4XBH0</accession>
<keyword evidence="4 5" id="KW-0067">ATP-binding</keyword>
<dbReference type="GO" id="GO:0000422">
    <property type="term" value="P:autophagy of mitochondrion"/>
    <property type="evidence" value="ECO:0007669"/>
    <property type="project" value="TreeGrafter"/>
</dbReference>
<dbReference type="GO" id="GO:0042594">
    <property type="term" value="P:response to starvation"/>
    <property type="evidence" value="ECO:0007669"/>
    <property type="project" value="TreeGrafter"/>
</dbReference>
<dbReference type="InterPro" id="IPR011009">
    <property type="entry name" value="Kinase-like_dom_sf"/>
</dbReference>
<feature type="domain" description="Protein kinase" evidence="6">
    <location>
        <begin position="1"/>
        <end position="250"/>
    </location>
</feature>
<dbReference type="GO" id="GO:0004674">
    <property type="term" value="F:protein serine/threonine kinase activity"/>
    <property type="evidence" value="ECO:0007669"/>
    <property type="project" value="UniProtKB-KW"/>
</dbReference>
<dbReference type="AlphaFoldDB" id="A0A5J4XBH0"/>
<dbReference type="InterPro" id="IPR045269">
    <property type="entry name" value="Atg1-like"/>
</dbReference>
<dbReference type="SMART" id="SM00220">
    <property type="entry name" value="S_TKc"/>
    <property type="match status" value="2"/>
</dbReference>
<dbReference type="PROSITE" id="PS00107">
    <property type="entry name" value="PROTEIN_KINASE_ATP"/>
    <property type="match status" value="1"/>
</dbReference>
<dbReference type="Pfam" id="PF00069">
    <property type="entry name" value="Pkinase"/>
    <property type="match status" value="2"/>
</dbReference>
<dbReference type="InterPro" id="IPR008271">
    <property type="entry name" value="Ser/Thr_kinase_AS"/>
</dbReference>
<dbReference type="EMBL" id="SNRW01000024">
    <property type="protein sequence ID" value="KAA6404156.1"/>
    <property type="molecule type" value="Genomic_DNA"/>
</dbReference>
<evidence type="ECO:0000313" key="8">
    <source>
        <dbReference type="EMBL" id="KAA6404156.1"/>
    </source>
</evidence>
<dbReference type="InterPro" id="IPR017441">
    <property type="entry name" value="Protein_kinase_ATP_BS"/>
</dbReference>
<dbReference type="OrthoDB" id="20524at2759"/>
<dbReference type="GO" id="GO:0034045">
    <property type="term" value="C:phagophore assembly site membrane"/>
    <property type="evidence" value="ECO:0007669"/>
    <property type="project" value="TreeGrafter"/>
</dbReference>
<dbReference type="Proteomes" id="UP000324800">
    <property type="component" value="Unassembled WGS sequence"/>
</dbReference>
<evidence type="ECO:0000256" key="3">
    <source>
        <dbReference type="ARBA" id="ARBA00022777"/>
    </source>
</evidence>
<evidence type="ECO:0000256" key="1">
    <source>
        <dbReference type="ARBA" id="ARBA00022679"/>
    </source>
</evidence>
<organism evidence="8 9">
    <name type="scientific">Streblomastix strix</name>
    <dbReference type="NCBI Taxonomy" id="222440"/>
    <lineage>
        <taxon>Eukaryota</taxon>
        <taxon>Metamonada</taxon>
        <taxon>Preaxostyla</taxon>
        <taxon>Oxymonadida</taxon>
        <taxon>Streblomastigidae</taxon>
        <taxon>Streblomastix</taxon>
    </lineage>
</organism>
<dbReference type="Gene3D" id="1.10.510.10">
    <property type="entry name" value="Transferase(Phosphotransferase) domain 1"/>
    <property type="match status" value="2"/>
</dbReference>
<reference evidence="8 9" key="1">
    <citation type="submission" date="2019-03" db="EMBL/GenBank/DDBJ databases">
        <title>Single cell metagenomics reveals metabolic interactions within the superorganism composed of flagellate Streblomastix strix and complex community of Bacteroidetes bacteria on its surface.</title>
        <authorList>
            <person name="Treitli S.C."/>
            <person name="Kolisko M."/>
            <person name="Husnik F."/>
            <person name="Keeling P."/>
            <person name="Hampl V."/>
        </authorList>
    </citation>
    <scope>NUCLEOTIDE SEQUENCE [LARGE SCALE GENOMIC DNA]</scope>
    <source>
        <strain evidence="8">ST1C</strain>
    </source>
</reference>
<keyword evidence="2 5" id="KW-0547">Nucleotide-binding</keyword>
<dbReference type="EMBL" id="SNRW01000024">
    <property type="protein sequence ID" value="KAA6404148.1"/>
    <property type="molecule type" value="Genomic_DNA"/>
</dbReference>